<feature type="transmembrane region" description="Helical" evidence="7">
    <location>
        <begin position="691"/>
        <end position="709"/>
    </location>
</feature>
<evidence type="ECO:0000259" key="8">
    <source>
        <dbReference type="Pfam" id="PF20519"/>
    </source>
</evidence>
<evidence type="ECO:0000256" key="1">
    <source>
        <dbReference type="ARBA" id="ARBA00004141"/>
    </source>
</evidence>
<reference evidence="9 10" key="1">
    <citation type="journal article" date="2014" name="Genome Biol. Evol.">
        <title>The secreted proteins of Achlya hypogyna and Thraustotheca clavata identify the ancestral oomycete secretome and reveal gene acquisitions by horizontal gene transfer.</title>
        <authorList>
            <person name="Misner I."/>
            <person name="Blouin N."/>
            <person name="Leonard G."/>
            <person name="Richards T.A."/>
            <person name="Lane C.E."/>
        </authorList>
    </citation>
    <scope>NUCLEOTIDE SEQUENCE [LARGE SCALE GENOMIC DNA]</scope>
    <source>
        <strain evidence="9 10">ATCC 48635</strain>
    </source>
</reference>
<dbReference type="InterPro" id="IPR011989">
    <property type="entry name" value="ARM-like"/>
</dbReference>
<evidence type="ECO:0000256" key="4">
    <source>
        <dbReference type="ARBA" id="ARBA00022989"/>
    </source>
</evidence>
<dbReference type="EMBL" id="JNBR01001646">
    <property type="protein sequence ID" value="OQR85640.1"/>
    <property type="molecule type" value="Genomic_DNA"/>
</dbReference>
<comment type="subcellular location">
    <subcellularLocation>
        <location evidence="1">Membrane</location>
        <topology evidence="1">Multi-pass membrane protein</topology>
    </subcellularLocation>
</comment>
<evidence type="ECO:0000256" key="5">
    <source>
        <dbReference type="ARBA" id="ARBA00023136"/>
    </source>
</evidence>
<dbReference type="InterPro" id="IPR046791">
    <property type="entry name" value="Polycystin_dom"/>
</dbReference>
<evidence type="ECO:0000256" key="7">
    <source>
        <dbReference type="SAM" id="Phobius"/>
    </source>
</evidence>
<dbReference type="Pfam" id="PF20519">
    <property type="entry name" value="Polycystin_dom"/>
    <property type="match status" value="1"/>
</dbReference>
<feature type="transmembrane region" description="Helical" evidence="7">
    <location>
        <begin position="716"/>
        <end position="744"/>
    </location>
</feature>
<keyword evidence="4 7" id="KW-1133">Transmembrane helix</keyword>
<proteinExistence type="inferred from homology"/>
<keyword evidence="3 7" id="KW-0812">Transmembrane</keyword>
<dbReference type="PANTHER" id="PTHR10877">
    <property type="entry name" value="POLYCYSTIN FAMILY MEMBER"/>
    <property type="match status" value="1"/>
</dbReference>
<organism evidence="9 10">
    <name type="scientific">Achlya hypogyna</name>
    <name type="common">Oomycete</name>
    <name type="synonym">Protoachlya hypogyna</name>
    <dbReference type="NCBI Taxonomy" id="1202772"/>
    <lineage>
        <taxon>Eukaryota</taxon>
        <taxon>Sar</taxon>
        <taxon>Stramenopiles</taxon>
        <taxon>Oomycota</taxon>
        <taxon>Saprolegniomycetes</taxon>
        <taxon>Saprolegniales</taxon>
        <taxon>Achlyaceae</taxon>
        <taxon>Achlya</taxon>
    </lineage>
</organism>
<dbReference type="Proteomes" id="UP000243579">
    <property type="component" value="Unassembled WGS sequence"/>
</dbReference>
<feature type="transmembrane region" description="Helical" evidence="7">
    <location>
        <begin position="632"/>
        <end position="652"/>
    </location>
</feature>
<keyword evidence="5 7" id="KW-0472">Membrane</keyword>
<dbReference type="InterPro" id="IPR051223">
    <property type="entry name" value="Polycystin"/>
</dbReference>
<accession>A0A1V9YIV9</accession>
<dbReference type="Gene3D" id="1.25.10.10">
    <property type="entry name" value="Leucine-rich Repeat Variant"/>
    <property type="match status" value="1"/>
</dbReference>
<dbReference type="GO" id="GO:0016020">
    <property type="term" value="C:membrane"/>
    <property type="evidence" value="ECO:0007669"/>
    <property type="project" value="UniProtKB-SubCell"/>
</dbReference>
<dbReference type="OrthoDB" id="444119at2759"/>
<keyword evidence="10" id="KW-1185">Reference proteome</keyword>
<evidence type="ECO:0000256" key="3">
    <source>
        <dbReference type="ARBA" id="ARBA00022692"/>
    </source>
</evidence>
<protein>
    <submittedName>
        <fullName evidence="9">Polycystin Cation Channel (PCC) Family</fullName>
    </submittedName>
</protein>
<feature type="transmembrane region" description="Helical" evidence="7">
    <location>
        <begin position="786"/>
        <end position="805"/>
    </location>
</feature>
<feature type="compositionally biased region" description="Basic and acidic residues" evidence="6">
    <location>
        <begin position="965"/>
        <end position="974"/>
    </location>
</feature>
<evidence type="ECO:0000313" key="9">
    <source>
        <dbReference type="EMBL" id="OQR85640.1"/>
    </source>
</evidence>
<evidence type="ECO:0000256" key="2">
    <source>
        <dbReference type="ARBA" id="ARBA00007200"/>
    </source>
</evidence>
<sequence>MQRFSRAVLSTRKSAADDATLLGDRKKSDAPSADDLAADIDQVELELVQVLRENGVSEICKTIKSEINTIWAVQTGFKTLASVGHFYFSCGEQVFTVTPSDGFYDSDGIVLALFALRQFPHHPALLCPVLDAISIYAKLDVERALAFCAVDDGTQLIMNCVRNHSDKPEVICMALDALGSLILNDDLRTHIATAALVEELQALLHRYKSSLNLARAFLYPLSNLVVLRELGQHFVEHNGIPTVLHALQMHKDDAQTTWYALALLNALATDSYHTSIMATVHESRGVRMIARAIAKHVDVEEITLEGFQLLECIAIVPDCFRVINQNHVLDLAYRAVALYKGPQYAHTRLELAQRITTFQKCAIQDGHVYAMHEGVTHGDSVLYTVFLLFVALYAALSPYGHETNTAPLVQLLRLPPLMTSVPQLYTYLSGAPFQSTLFPTTWYNGEPLDNPRLVVGSLYLLGAVQVRQVRATSNGSTAEFVMTSQAPFGNWSSAAASQSAAMAVHGYDIPAGGYLTTLPLDPQLAPGCATAVCALQQWVQVGWLDASTRAVVVEWNLYNVAMDAAVAFQLVFVFDAANGAIYSSVTAQSVLFNPYQGLFLVSGLFYLELALVGFTLHALYTVVAKVRRYRQYYFYIPSHVFDLVLVVLWLAMWGSRLRFLALTTYSLSVQLAGSSFVSLQEVAAVAKQERVLFGCISLLMWLNWVRYLALKKLRYLLCVLDASMAAIASYGVYASIVVLGLAHFRYTSTSSPSLWASIAEVLKNLVYQDSSAVLSARDPHPLWTDVLYLVIVNCFTVPWALMALAPHLRAGYATSAREPEKAVEPPKRSLAKSKRSFKRTMTAFTKDLKVMLEQRQLTIRKHAFAPWEQSDASWNERAAPLEQHVRPLTAPEMLTKLRRLVDAVIADTAVMDASTGGLVSRLEHAHHVLRSHFGLPDKPRIHTNPVMLSQLKSPPESYVYRRRSSGKDTREASA</sequence>
<evidence type="ECO:0000313" key="10">
    <source>
        <dbReference type="Proteomes" id="UP000243579"/>
    </source>
</evidence>
<feature type="transmembrane region" description="Helical" evidence="7">
    <location>
        <begin position="598"/>
        <end position="620"/>
    </location>
</feature>
<dbReference type="InterPro" id="IPR016024">
    <property type="entry name" value="ARM-type_fold"/>
</dbReference>
<comment type="caution">
    <text evidence="9">The sequence shown here is derived from an EMBL/GenBank/DDBJ whole genome shotgun (WGS) entry which is preliminary data.</text>
</comment>
<dbReference type="AlphaFoldDB" id="A0A1V9YIV9"/>
<gene>
    <name evidence="9" type="ORF">ACHHYP_11609</name>
</gene>
<dbReference type="PANTHER" id="PTHR10877:SF183">
    <property type="entry name" value="AT14535P-RELATED"/>
    <property type="match status" value="1"/>
</dbReference>
<feature type="domain" description="Polycystin" evidence="8">
    <location>
        <begin position="510"/>
        <end position="587"/>
    </location>
</feature>
<dbReference type="SUPFAM" id="SSF48371">
    <property type="entry name" value="ARM repeat"/>
    <property type="match status" value="1"/>
</dbReference>
<feature type="region of interest" description="Disordered" evidence="6">
    <location>
        <begin position="952"/>
        <end position="974"/>
    </location>
</feature>
<comment type="similarity">
    <text evidence="2">Belongs to the polycystin family.</text>
</comment>
<evidence type="ECO:0000256" key="6">
    <source>
        <dbReference type="SAM" id="MobiDB-lite"/>
    </source>
</evidence>
<name>A0A1V9YIV9_ACHHY</name>
<dbReference type="STRING" id="1202772.A0A1V9YIV9"/>